<dbReference type="PANTHER" id="PTHR31423">
    <property type="entry name" value="YBAK DOMAIN-CONTAINING PROTEIN"/>
    <property type="match status" value="1"/>
</dbReference>
<dbReference type="Gene3D" id="3.90.960.10">
    <property type="entry name" value="YbaK/aminoacyl-tRNA synthetase-associated domain"/>
    <property type="match status" value="1"/>
</dbReference>
<dbReference type="FunFam" id="3.90.960.10:FF:000005">
    <property type="entry name" value="Putative prolyl-tRNA synthetase"/>
    <property type="match status" value="1"/>
</dbReference>
<gene>
    <name evidence="3" type="ORF">SAMN05878482_104221</name>
</gene>
<keyword evidence="3" id="KW-0378">Hydrolase</keyword>
<dbReference type="CDD" id="cd04335">
    <property type="entry name" value="PrdX_deacylase"/>
    <property type="match status" value="1"/>
</dbReference>
<dbReference type="InterPro" id="IPR007214">
    <property type="entry name" value="YbaK/aa-tRNA-synth-assoc-dom"/>
</dbReference>
<dbReference type="Pfam" id="PF04073">
    <property type="entry name" value="tRNA_edit"/>
    <property type="match status" value="1"/>
</dbReference>
<evidence type="ECO:0000259" key="2">
    <source>
        <dbReference type="Pfam" id="PF04073"/>
    </source>
</evidence>
<dbReference type="EMBL" id="FTMX01000004">
    <property type="protein sequence ID" value="SIR54977.1"/>
    <property type="molecule type" value="Genomic_DNA"/>
</dbReference>
<evidence type="ECO:0000313" key="4">
    <source>
        <dbReference type="Proteomes" id="UP000185829"/>
    </source>
</evidence>
<dbReference type="PANTHER" id="PTHR31423:SF3">
    <property type="entry name" value="PROLYL-TRNA SYNTHETASE ASSOCIATED DOMAIN-CONTAINING PROTEIN 1-RELATED"/>
    <property type="match status" value="1"/>
</dbReference>
<accession>A0A9X8RA67</accession>
<proteinExistence type="inferred from homology"/>
<evidence type="ECO:0000313" key="3">
    <source>
        <dbReference type="EMBL" id="SIR54977.1"/>
    </source>
</evidence>
<dbReference type="InterPro" id="IPR040285">
    <property type="entry name" value="ProX/PRXD1"/>
</dbReference>
<organism evidence="3 4">
    <name type="scientific">Peribacillus simplex</name>
    <dbReference type="NCBI Taxonomy" id="1478"/>
    <lineage>
        <taxon>Bacteria</taxon>
        <taxon>Bacillati</taxon>
        <taxon>Bacillota</taxon>
        <taxon>Bacilli</taxon>
        <taxon>Bacillales</taxon>
        <taxon>Bacillaceae</taxon>
        <taxon>Peribacillus</taxon>
    </lineage>
</organism>
<comment type="caution">
    <text evidence="3">The sequence shown here is derived from an EMBL/GenBank/DDBJ whole genome shotgun (WGS) entry which is preliminary data.</text>
</comment>
<dbReference type="InterPro" id="IPR036754">
    <property type="entry name" value="YbaK/aa-tRNA-synt-asso_dom_sf"/>
</dbReference>
<dbReference type="AlphaFoldDB" id="A0A9X8RA67"/>
<dbReference type="RefSeq" id="WP_076368756.1">
    <property type="nucleotide sequence ID" value="NZ_FTMX01000004.1"/>
</dbReference>
<reference evidence="3 4" key="1">
    <citation type="submission" date="2017-01" db="EMBL/GenBank/DDBJ databases">
        <authorList>
            <person name="Varghese N."/>
            <person name="Submissions S."/>
        </authorList>
    </citation>
    <scope>NUCLEOTIDE SEQUENCE [LARGE SCALE GENOMIC DNA]</scope>
    <source>
        <strain evidence="3 4">RUG2-6</strain>
    </source>
</reference>
<evidence type="ECO:0000256" key="1">
    <source>
        <dbReference type="ARBA" id="ARBA00010201"/>
    </source>
</evidence>
<dbReference type="Proteomes" id="UP000185829">
    <property type="component" value="Unassembled WGS sequence"/>
</dbReference>
<comment type="similarity">
    <text evidence="1">Belongs to the PRORSD1 family.</text>
</comment>
<sequence>MKVEQEQTVYDILDQLNISYTRYEHVPVFTVEEIRNLDTFIPGEHCKNLFLRNRKGDQHFLVIVSEARYVDLKRLSQLIDSTSLSLASSDRLNKHLNVNPGAVGPLGLINDMNKHVHVVLDSDLLDKDTINFHPNVNTATINLSVRDFRRLLVWTNNPTSYVKF</sequence>
<feature type="domain" description="YbaK/aminoacyl-tRNA synthetase-associated" evidence="2">
    <location>
        <begin position="25"/>
        <end position="151"/>
    </location>
</feature>
<dbReference type="GO" id="GO:0002161">
    <property type="term" value="F:aminoacyl-tRNA deacylase activity"/>
    <property type="evidence" value="ECO:0007669"/>
    <property type="project" value="InterPro"/>
</dbReference>
<dbReference type="SUPFAM" id="SSF55826">
    <property type="entry name" value="YbaK/ProRS associated domain"/>
    <property type="match status" value="1"/>
</dbReference>
<protein>
    <submittedName>
        <fullName evidence="3">Ala-tRNA(Pro) hydrolase</fullName>
    </submittedName>
</protein>
<name>A0A9X8RA67_9BACI</name>